<dbReference type="EMBL" id="JBEXIP010000016">
    <property type="protein sequence ID" value="MET8435179.1"/>
    <property type="molecule type" value="Genomic_DNA"/>
</dbReference>
<dbReference type="Proteomes" id="UP001550044">
    <property type="component" value="Unassembled WGS sequence"/>
</dbReference>
<dbReference type="PROSITE" id="PS51257">
    <property type="entry name" value="PROKAR_LIPOPROTEIN"/>
    <property type="match status" value="1"/>
</dbReference>
<keyword evidence="1" id="KW-0732">Signal</keyword>
<keyword evidence="4" id="KW-1185">Reference proteome</keyword>
<accession>A0ABV2UDQ0</accession>
<dbReference type="Gene3D" id="3.40.190.10">
    <property type="entry name" value="Periplasmic binding protein-like II"/>
    <property type="match status" value="2"/>
</dbReference>
<feature type="chain" id="PRO_5045139298" evidence="1">
    <location>
        <begin position="26"/>
        <end position="339"/>
    </location>
</feature>
<dbReference type="Pfam" id="PF09084">
    <property type="entry name" value="NMT1"/>
    <property type="match status" value="1"/>
</dbReference>
<dbReference type="PANTHER" id="PTHR31528">
    <property type="entry name" value="4-AMINO-5-HYDROXYMETHYL-2-METHYLPYRIMIDINE PHOSPHATE SYNTHASE THI11-RELATED"/>
    <property type="match status" value="1"/>
</dbReference>
<evidence type="ECO:0000313" key="4">
    <source>
        <dbReference type="Proteomes" id="UP001550044"/>
    </source>
</evidence>
<protein>
    <submittedName>
        <fullName evidence="3">ABC transporter substrate-binding protein</fullName>
    </submittedName>
</protein>
<evidence type="ECO:0000313" key="3">
    <source>
        <dbReference type="EMBL" id="MET8435179.1"/>
    </source>
</evidence>
<feature type="domain" description="SsuA/THI5-like" evidence="2">
    <location>
        <begin position="50"/>
        <end position="260"/>
    </location>
</feature>
<evidence type="ECO:0000256" key="1">
    <source>
        <dbReference type="SAM" id="SignalP"/>
    </source>
</evidence>
<reference evidence="3 4" key="1">
    <citation type="submission" date="2024-06" db="EMBL/GenBank/DDBJ databases">
        <title>The Natural Products Discovery Center: Release of the First 8490 Sequenced Strains for Exploring Actinobacteria Biosynthetic Diversity.</title>
        <authorList>
            <person name="Kalkreuter E."/>
            <person name="Kautsar S.A."/>
            <person name="Yang D."/>
            <person name="Bader C.D."/>
            <person name="Teijaro C.N."/>
            <person name="Fluegel L."/>
            <person name="Davis C.M."/>
            <person name="Simpson J.R."/>
            <person name="Lauterbach L."/>
            <person name="Steele A.D."/>
            <person name="Gui C."/>
            <person name="Meng S."/>
            <person name="Li G."/>
            <person name="Viehrig K."/>
            <person name="Ye F."/>
            <person name="Su P."/>
            <person name="Kiefer A.F."/>
            <person name="Nichols A."/>
            <person name="Cepeda A.J."/>
            <person name="Yan W."/>
            <person name="Fan B."/>
            <person name="Jiang Y."/>
            <person name="Adhikari A."/>
            <person name="Zheng C.-J."/>
            <person name="Schuster L."/>
            <person name="Cowan T.M."/>
            <person name="Smanski M.J."/>
            <person name="Chevrette M.G."/>
            <person name="De Carvalho L.P.S."/>
            <person name="Shen B."/>
        </authorList>
    </citation>
    <scope>NUCLEOTIDE SEQUENCE [LARGE SCALE GENOMIC DNA]</scope>
    <source>
        <strain evidence="3 4">NPDC005137</strain>
    </source>
</reference>
<proteinExistence type="predicted"/>
<gene>
    <name evidence="3" type="ORF">ABZV61_20765</name>
</gene>
<dbReference type="InterPro" id="IPR015168">
    <property type="entry name" value="SsuA/THI5"/>
</dbReference>
<dbReference type="PANTHER" id="PTHR31528:SF15">
    <property type="entry name" value="RIBOFLAVIN-BINDING PROTEIN RIBY"/>
    <property type="match status" value="1"/>
</dbReference>
<feature type="signal peptide" evidence="1">
    <location>
        <begin position="1"/>
        <end position="25"/>
    </location>
</feature>
<organism evidence="3 4">
    <name type="scientific">Streptomyces sp. 900116325</name>
    <dbReference type="NCBI Taxonomy" id="3154295"/>
    <lineage>
        <taxon>Bacteria</taxon>
        <taxon>Bacillati</taxon>
        <taxon>Actinomycetota</taxon>
        <taxon>Actinomycetes</taxon>
        <taxon>Kitasatosporales</taxon>
        <taxon>Streptomycetaceae</taxon>
        <taxon>Streptomyces</taxon>
    </lineage>
</organism>
<dbReference type="SUPFAM" id="SSF53850">
    <property type="entry name" value="Periplasmic binding protein-like II"/>
    <property type="match status" value="1"/>
</dbReference>
<dbReference type="RefSeq" id="WP_356501025.1">
    <property type="nucleotide sequence ID" value="NZ_JBEXEB010000014.1"/>
</dbReference>
<dbReference type="InterPro" id="IPR027939">
    <property type="entry name" value="NMT1/THI5"/>
</dbReference>
<evidence type="ECO:0000259" key="2">
    <source>
        <dbReference type="Pfam" id="PF09084"/>
    </source>
</evidence>
<sequence length="339" mass="35631">MHPRRLLIGVVPLVLLATACGGNDASTTTSDSGKKLDKVTLTLNWYPYGEHAPFYYGKQQKIFEKHGIDLTIQAGQGSQKTVQATAAGQTDFGWADTPALLAAVDQGVRVKSLGVFLQTTPASVQSFDAKGIGSPADLKGKTIAGTAGDALSKTFPIFLKKNNIDESDVKVQNTDPAGKIAAVISGKTDGLLGYASDQGPTMQDKAKKPVSYLRFSENGLNFYSNGLLAGQKLLASKSELAGRMTQAVSEAWAAAEKAPGPAVAAMDGASEQLPPKNVLAEQFKTTLTLLHTSSTEGKAPGVNTEADWQQTIDVFAEAGMVAEPKAVGEYWDAKTAPKG</sequence>
<comment type="caution">
    <text evidence="3">The sequence shown here is derived from an EMBL/GenBank/DDBJ whole genome shotgun (WGS) entry which is preliminary data.</text>
</comment>
<name>A0ABV2UDQ0_9ACTN</name>